<dbReference type="EMBL" id="FMXP01000003">
    <property type="protein sequence ID" value="SDB04156.1"/>
    <property type="molecule type" value="Genomic_DNA"/>
</dbReference>
<evidence type="ECO:0000313" key="3">
    <source>
        <dbReference type="Proteomes" id="UP000182508"/>
    </source>
</evidence>
<reference evidence="2 3" key="1">
    <citation type="submission" date="2016-10" db="EMBL/GenBank/DDBJ databases">
        <authorList>
            <person name="de Groot N.N."/>
        </authorList>
    </citation>
    <scope>NUCLEOTIDE SEQUENCE [LARGE SCALE GENOMIC DNA]</scope>
    <source>
        <strain evidence="2 3">A-4</strain>
    </source>
</reference>
<evidence type="ECO:0000256" key="1">
    <source>
        <dbReference type="SAM" id="Phobius"/>
    </source>
</evidence>
<dbReference type="AlphaFoldDB" id="A0A1G6A776"/>
<dbReference type="Proteomes" id="UP000182508">
    <property type="component" value="Unassembled WGS sequence"/>
</dbReference>
<accession>A0A1G6A776</accession>
<proteinExistence type="predicted"/>
<keyword evidence="1" id="KW-1133">Transmembrane helix</keyword>
<dbReference type="STRING" id="439219.SAMN02910293_00197"/>
<gene>
    <name evidence="2" type="ORF">SAMN02910293_00197</name>
</gene>
<organism evidence="2 3">
    <name type="scientific">Streptococcus henryi</name>
    <dbReference type="NCBI Taxonomy" id="439219"/>
    <lineage>
        <taxon>Bacteria</taxon>
        <taxon>Bacillati</taxon>
        <taxon>Bacillota</taxon>
        <taxon>Bacilli</taxon>
        <taxon>Lactobacillales</taxon>
        <taxon>Streptococcaceae</taxon>
        <taxon>Streptococcus</taxon>
    </lineage>
</organism>
<name>A0A1G6A776_9STRE</name>
<keyword evidence="3" id="KW-1185">Reference proteome</keyword>
<keyword evidence="1" id="KW-0812">Transmembrane</keyword>
<sequence>MKTLGKIIKKYPEQALLFLFNTGVFAWLQTTGSFIAAKLGFKSIQTEVLLSYIPAWLRVLAGDSLEKLQSFFGSYALAWLAISMILAIVIRFIKGVVKFVIFVAIILIGALLIWQNQSILKNLMQF</sequence>
<evidence type="ECO:0000313" key="2">
    <source>
        <dbReference type="EMBL" id="SDB04156.1"/>
    </source>
</evidence>
<feature type="transmembrane region" description="Helical" evidence="1">
    <location>
        <begin position="72"/>
        <end position="90"/>
    </location>
</feature>
<keyword evidence="1" id="KW-0472">Membrane</keyword>
<feature type="transmembrane region" description="Helical" evidence="1">
    <location>
        <begin position="96"/>
        <end position="114"/>
    </location>
</feature>
<feature type="transmembrane region" description="Helical" evidence="1">
    <location>
        <begin position="16"/>
        <end position="37"/>
    </location>
</feature>
<protein>
    <submittedName>
        <fullName evidence="2">Uncharacterized protein</fullName>
    </submittedName>
</protein>